<dbReference type="AlphaFoldDB" id="A0A069SVM9"/>
<dbReference type="GO" id="GO:0005886">
    <property type="term" value="C:plasma membrane"/>
    <property type="evidence" value="ECO:0007669"/>
    <property type="project" value="TreeGrafter"/>
</dbReference>
<reference evidence="2 3" key="1">
    <citation type="submission" date="2014-04" db="EMBL/GenBank/DDBJ databases">
        <authorList>
            <person name="Sears C."/>
            <person name="Carroll K."/>
            <person name="Sack B.R."/>
            <person name="Qadri F."/>
            <person name="Myers L.L."/>
            <person name="Chung G.-T."/>
            <person name="Escheverria P."/>
            <person name="Fraser C.M."/>
            <person name="Sadzewicz L."/>
            <person name="Shefchek K.A."/>
            <person name="Tallon L."/>
            <person name="Das S.P."/>
            <person name="Daugherty S."/>
            <person name="Mongodin E.F."/>
        </authorList>
    </citation>
    <scope>NUCLEOTIDE SEQUENCE [LARGE SCALE GENOMIC DNA]</scope>
    <source>
        <strain evidence="2 3">3975 RP4</strain>
    </source>
</reference>
<evidence type="ECO:0000313" key="3">
    <source>
        <dbReference type="Proteomes" id="UP000027661"/>
    </source>
</evidence>
<keyword evidence="1" id="KW-1133">Transmembrane helix</keyword>
<evidence type="ECO:0000313" key="2">
    <source>
        <dbReference type="EMBL" id="KDS56147.1"/>
    </source>
</evidence>
<dbReference type="InterPro" id="IPR052165">
    <property type="entry name" value="Membrane_assoc_protease"/>
</dbReference>
<comment type="caution">
    <text evidence="2">The sequence shown here is derived from an EMBL/GenBank/DDBJ whole genome shotgun (WGS) entry which is preliminary data.</text>
</comment>
<dbReference type="RefSeq" id="WP_005839403.1">
    <property type="nucleotide sequence ID" value="NZ_JNHM01000010.1"/>
</dbReference>
<keyword evidence="1" id="KW-0472">Membrane</keyword>
<protein>
    <submittedName>
        <fullName evidence="2">NfeD-like, partner-binding family protein</fullName>
    </submittedName>
</protein>
<proteinExistence type="predicted"/>
<dbReference type="PATRIC" id="fig|1339352.3.peg.619"/>
<keyword evidence="1" id="KW-0812">Transmembrane</keyword>
<feature type="transmembrane region" description="Helical" evidence="1">
    <location>
        <begin position="6"/>
        <end position="24"/>
    </location>
</feature>
<organism evidence="2 3">
    <name type="scientific">Phocaeicola vulgatus str. 3975 RP4</name>
    <dbReference type="NCBI Taxonomy" id="1339352"/>
    <lineage>
        <taxon>Bacteria</taxon>
        <taxon>Pseudomonadati</taxon>
        <taxon>Bacteroidota</taxon>
        <taxon>Bacteroidia</taxon>
        <taxon>Bacteroidales</taxon>
        <taxon>Bacteroidaceae</taxon>
        <taxon>Phocaeicola</taxon>
    </lineage>
</organism>
<gene>
    <name evidence="2" type="ORF">M099_0645</name>
</gene>
<dbReference type="EMBL" id="JNHM01000010">
    <property type="protein sequence ID" value="KDS56147.1"/>
    <property type="molecule type" value="Genomic_DNA"/>
</dbReference>
<feature type="transmembrane region" description="Helical" evidence="1">
    <location>
        <begin position="52"/>
        <end position="73"/>
    </location>
</feature>
<evidence type="ECO:0000256" key="1">
    <source>
        <dbReference type="SAM" id="Phobius"/>
    </source>
</evidence>
<dbReference type="GeneID" id="5304606"/>
<dbReference type="PANTHER" id="PTHR33507:SF3">
    <property type="entry name" value="INNER MEMBRANE PROTEIN YBBJ"/>
    <property type="match status" value="1"/>
</dbReference>
<accession>A0A069SVM9</accession>
<dbReference type="Proteomes" id="UP000027661">
    <property type="component" value="Unassembled WGS sequence"/>
</dbReference>
<sequence length="156" mass="17111">MEVFIIVSLILAGLLLFIVEVFLIPGISIAGIASAICLLYANYYAFDTLGPIAGFITLIASVLSCIAIIVWFMHSKTMDKLSLKKTLDYKIDPLKGTHIRIGDKGIAITRLALIGNANFNGHIIEVRSADGLIDENTPIYVERMVEGTVIVRKFNQ</sequence>
<dbReference type="PANTHER" id="PTHR33507">
    <property type="entry name" value="INNER MEMBRANE PROTEIN YBBJ"/>
    <property type="match status" value="1"/>
</dbReference>
<name>A0A069SVM9_PHOVU</name>